<feature type="domain" description="HTH cro/C1-type" evidence="2">
    <location>
        <begin position="25"/>
        <end position="79"/>
    </location>
</feature>
<dbReference type="AlphaFoldDB" id="K8WZC2"/>
<keyword evidence="4" id="KW-1185">Reference proteome</keyword>
<evidence type="ECO:0000313" key="4">
    <source>
        <dbReference type="Proteomes" id="UP000010290"/>
    </source>
</evidence>
<dbReference type="GO" id="GO:0003677">
    <property type="term" value="F:DNA binding"/>
    <property type="evidence" value="ECO:0007669"/>
    <property type="project" value="UniProtKB-KW"/>
</dbReference>
<protein>
    <submittedName>
        <fullName evidence="3">Fimbrial operon regulator</fullName>
    </submittedName>
</protein>
<dbReference type="PROSITE" id="PS50943">
    <property type="entry name" value="HTH_CROC1"/>
    <property type="match status" value="1"/>
</dbReference>
<dbReference type="Gene3D" id="1.10.260.40">
    <property type="entry name" value="lambda repressor-like DNA-binding domains"/>
    <property type="match status" value="1"/>
</dbReference>
<dbReference type="InterPro" id="IPR010982">
    <property type="entry name" value="Lambda_DNA-bd_dom_sf"/>
</dbReference>
<dbReference type="SUPFAM" id="SSF47413">
    <property type="entry name" value="lambda repressor-like DNA-binding domains"/>
    <property type="match status" value="1"/>
</dbReference>
<reference evidence="3 4" key="1">
    <citation type="journal article" date="2012" name="BMC Genomics">
        <title>Comparative genomics of bacteria in the genus Providencia isolated from wild Drosophila melanogaster.</title>
        <authorList>
            <person name="Galac M.R."/>
            <person name="Lazzaro B.P."/>
        </authorList>
    </citation>
    <scope>NUCLEOTIDE SEQUENCE [LARGE SCALE GENOMIC DNA]</scope>
    <source>
        <strain evidence="3 4">DSM 19967</strain>
    </source>
</reference>
<dbReference type="CDD" id="cd00093">
    <property type="entry name" value="HTH_XRE"/>
    <property type="match status" value="1"/>
</dbReference>
<dbReference type="Pfam" id="PF01381">
    <property type="entry name" value="HTH_3"/>
    <property type="match status" value="1"/>
</dbReference>
<dbReference type="PANTHER" id="PTHR46558">
    <property type="entry name" value="TRACRIPTIONAL REGULATORY PROTEIN-RELATED-RELATED"/>
    <property type="match status" value="1"/>
</dbReference>
<dbReference type="InterPro" id="IPR001387">
    <property type="entry name" value="Cro/C1-type_HTH"/>
</dbReference>
<accession>K8WZC2</accession>
<dbReference type="PANTHER" id="PTHR46558:SF11">
    <property type="entry name" value="HTH-TYPE TRANSCRIPTIONAL REGULATOR XRE"/>
    <property type="match status" value="1"/>
</dbReference>
<dbReference type="Proteomes" id="UP000010290">
    <property type="component" value="Chromosome"/>
</dbReference>
<evidence type="ECO:0000313" key="3">
    <source>
        <dbReference type="EMBL" id="EKT61560.1"/>
    </source>
</evidence>
<proteinExistence type="predicted"/>
<evidence type="ECO:0000259" key="2">
    <source>
        <dbReference type="PROSITE" id="PS50943"/>
    </source>
</evidence>
<dbReference type="OrthoDB" id="6467038at2"/>
<name>K8WZC2_9GAMM</name>
<evidence type="ECO:0000256" key="1">
    <source>
        <dbReference type="ARBA" id="ARBA00023125"/>
    </source>
</evidence>
<comment type="caution">
    <text evidence="3">The sequence shown here is derived from an EMBL/GenBank/DDBJ whole genome shotgun (WGS) entry which is preliminary data.</text>
</comment>
<dbReference type="PATRIC" id="fig|1141660.3.peg.83"/>
<gene>
    <name evidence="3" type="ORF">OO7_00415</name>
</gene>
<organism evidence="3 4">
    <name type="scientific">Providencia sneebia DSM 19967</name>
    <dbReference type="NCBI Taxonomy" id="1141660"/>
    <lineage>
        <taxon>Bacteria</taxon>
        <taxon>Pseudomonadati</taxon>
        <taxon>Pseudomonadota</taxon>
        <taxon>Gammaproteobacteria</taxon>
        <taxon>Enterobacterales</taxon>
        <taxon>Morganellaceae</taxon>
        <taxon>Providencia</taxon>
    </lineage>
</organism>
<dbReference type="HOGENOM" id="CLU_066192_40_2_6"/>
<dbReference type="SMART" id="SM00530">
    <property type="entry name" value="HTH_XRE"/>
    <property type="match status" value="1"/>
</dbReference>
<sequence>MNSLCDKYTKNGIRNLFSKAIGKEINRLRKNRSMTGKELACLLDISQQQISRYECGVCNITVDNLIIILDILNVSVDEFFKKVYLNVFDSEEPEAKKFFNPFVLMDN</sequence>
<keyword evidence="1" id="KW-0238">DNA-binding</keyword>
<dbReference type="EMBL" id="AKKN01000001">
    <property type="protein sequence ID" value="EKT61560.1"/>
    <property type="molecule type" value="Genomic_DNA"/>
</dbReference>